<proteinExistence type="predicted"/>
<comment type="caution">
    <text evidence="1">The sequence shown here is derived from an EMBL/GenBank/DDBJ whole genome shotgun (WGS) entry which is preliminary data.</text>
</comment>
<dbReference type="AlphaFoldDB" id="A0A9W9THA3"/>
<name>A0A9W9THA3_PENCI</name>
<dbReference type="EMBL" id="JAPQKT010000008">
    <property type="protein sequence ID" value="KAJ5222827.1"/>
    <property type="molecule type" value="Genomic_DNA"/>
</dbReference>
<dbReference type="RefSeq" id="XP_056497750.1">
    <property type="nucleotide sequence ID" value="XM_056647985.1"/>
</dbReference>
<sequence length="85" mass="9481">MCDRSISIEAGEKITLLIRGFLTCLDDEEDEENEEEGQHQTPSNDKALREVAVHFVDNALKTLRDIQGVIPFELQAGLCPLQLLG</sequence>
<dbReference type="OrthoDB" id="1911848at2759"/>
<evidence type="ECO:0000313" key="2">
    <source>
        <dbReference type="Proteomes" id="UP001147733"/>
    </source>
</evidence>
<organism evidence="1 2">
    <name type="scientific">Penicillium citrinum</name>
    <dbReference type="NCBI Taxonomy" id="5077"/>
    <lineage>
        <taxon>Eukaryota</taxon>
        <taxon>Fungi</taxon>
        <taxon>Dikarya</taxon>
        <taxon>Ascomycota</taxon>
        <taxon>Pezizomycotina</taxon>
        <taxon>Eurotiomycetes</taxon>
        <taxon>Eurotiomycetidae</taxon>
        <taxon>Eurotiales</taxon>
        <taxon>Aspergillaceae</taxon>
        <taxon>Penicillium</taxon>
    </lineage>
</organism>
<dbReference type="Proteomes" id="UP001147733">
    <property type="component" value="Unassembled WGS sequence"/>
</dbReference>
<reference evidence="1" key="2">
    <citation type="journal article" date="2023" name="IMA Fungus">
        <title>Comparative genomic study of the Penicillium genus elucidates a diverse pangenome and 15 lateral gene transfer events.</title>
        <authorList>
            <person name="Petersen C."/>
            <person name="Sorensen T."/>
            <person name="Nielsen M.R."/>
            <person name="Sondergaard T.E."/>
            <person name="Sorensen J.L."/>
            <person name="Fitzpatrick D.A."/>
            <person name="Frisvad J.C."/>
            <person name="Nielsen K.L."/>
        </authorList>
    </citation>
    <scope>NUCLEOTIDE SEQUENCE</scope>
    <source>
        <strain evidence="1">IBT 23319</strain>
    </source>
</reference>
<accession>A0A9W9THA3</accession>
<keyword evidence="2" id="KW-1185">Reference proteome</keyword>
<evidence type="ECO:0000313" key="1">
    <source>
        <dbReference type="EMBL" id="KAJ5222827.1"/>
    </source>
</evidence>
<reference evidence="1" key="1">
    <citation type="submission" date="2022-11" db="EMBL/GenBank/DDBJ databases">
        <authorList>
            <person name="Petersen C."/>
        </authorList>
    </citation>
    <scope>NUCLEOTIDE SEQUENCE</scope>
    <source>
        <strain evidence="1">IBT 23319</strain>
    </source>
</reference>
<protein>
    <submittedName>
        <fullName evidence="1">Uncharacterized protein</fullName>
    </submittedName>
</protein>
<dbReference type="GeneID" id="81387152"/>
<gene>
    <name evidence="1" type="ORF">N7469_009067</name>
</gene>